<organism evidence="1 2">
    <name type="scientific">Streblomastix strix</name>
    <dbReference type="NCBI Taxonomy" id="222440"/>
    <lineage>
        <taxon>Eukaryota</taxon>
        <taxon>Metamonada</taxon>
        <taxon>Preaxostyla</taxon>
        <taxon>Oxymonadida</taxon>
        <taxon>Streblomastigidae</taxon>
        <taxon>Streblomastix</taxon>
    </lineage>
</organism>
<feature type="non-terminal residue" evidence="1">
    <location>
        <position position="75"/>
    </location>
</feature>
<protein>
    <submittedName>
        <fullName evidence="1">Uncharacterized protein</fullName>
    </submittedName>
</protein>
<sequence length="75" mass="8087">MADLHRPVEDPGATVQVEISIFSSTGVTIGSAETTQAKKAGNQTPRTFYPNPCVGCEMRRFGVDAYCTGLRPQLL</sequence>
<dbReference type="Proteomes" id="UP000324800">
    <property type="component" value="Unassembled WGS sequence"/>
</dbReference>
<accession>A0A5J4TC16</accession>
<gene>
    <name evidence="1" type="ORF">EZS28_049130</name>
</gene>
<evidence type="ECO:0000313" key="1">
    <source>
        <dbReference type="EMBL" id="KAA6355343.1"/>
    </source>
</evidence>
<dbReference type="AlphaFoldDB" id="A0A5J4TC16"/>
<proteinExistence type="predicted"/>
<name>A0A5J4TC16_9EUKA</name>
<reference evidence="1 2" key="1">
    <citation type="submission" date="2019-03" db="EMBL/GenBank/DDBJ databases">
        <title>Single cell metagenomics reveals metabolic interactions within the superorganism composed of flagellate Streblomastix strix and complex community of Bacteroidetes bacteria on its surface.</title>
        <authorList>
            <person name="Treitli S.C."/>
            <person name="Kolisko M."/>
            <person name="Husnik F."/>
            <person name="Keeling P."/>
            <person name="Hampl V."/>
        </authorList>
    </citation>
    <scope>NUCLEOTIDE SEQUENCE [LARGE SCALE GENOMIC DNA]</scope>
    <source>
        <strain evidence="1">ST1C</strain>
    </source>
</reference>
<dbReference type="EMBL" id="SNRW01034764">
    <property type="protein sequence ID" value="KAA6355343.1"/>
    <property type="molecule type" value="Genomic_DNA"/>
</dbReference>
<comment type="caution">
    <text evidence="1">The sequence shown here is derived from an EMBL/GenBank/DDBJ whole genome shotgun (WGS) entry which is preliminary data.</text>
</comment>
<evidence type="ECO:0000313" key="2">
    <source>
        <dbReference type="Proteomes" id="UP000324800"/>
    </source>
</evidence>